<dbReference type="UniPathway" id="UPA00282"/>
<dbReference type="Pfam" id="PF06974">
    <property type="entry name" value="WS_DGAT_C"/>
    <property type="match status" value="1"/>
</dbReference>
<evidence type="ECO:0000313" key="14">
    <source>
        <dbReference type="EMBL" id="MTD54604.1"/>
    </source>
</evidence>
<keyword evidence="7 11" id="KW-0319">Glycerol metabolism</keyword>
<dbReference type="EMBL" id="WMBA01000013">
    <property type="protein sequence ID" value="MTD54604.1"/>
    <property type="molecule type" value="Genomic_DNA"/>
</dbReference>
<comment type="pathway">
    <text evidence="1 11">Glycerolipid metabolism; triacylglycerol biosynthesis.</text>
</comment>
<evidence type="ECO:0000256" key="1">
    <source>
        <dbReference type="ARBA" id="ARBA00004771"/>
    </source>
</evidence>
<dbReference type="GO" id="GO:0004144">
    <property type="term" value="F:diacylglycerol O-acyltransferase activity"/>
    <property type="evidence" value="ECO:0007669"/>
    <property type="project" value="UniProtKB-EC"/>
</dbReference>
<protein>
    <recommendedName>
        <fullName evidence="4 11">Diacylglycerol O-acyltransferase</fullName>
        <ecNumber evidence="4 11">2.3.1.20</ecNumber>
    </recommendedName>
</protein>
<keyword evidence="15" id="KW-1185">Reference proteome</keyword>
<dbReference type="InterPro" id="IPR045034">
    <property type="entry name" value="O-acyltransferase_WSD1-like"/>
</dbReference>
<dbReference type="NCBIfam" id="TIGR02946">
    <property type="entry name" value="acyl_WS_DGAT"/>
    <property type="match status" value="1"/>
</dbReference>
<dbReference type="GO" id="GO:0019432">
    <property type="term" value="P:triglyceride biosynthetic process"/>
    <property type="evidence" value="ECO:0007669"/>
    <property type="project" value="UniProtKB-UniPathway"/>
</dbReference>
<comment type="catalytic activity">
    <reaction evidence="10 11">
        <text>an acyl-CoA + a 1,2-diacyl-sn-glycerol = a triacyl-sn-glycerol + CoA</text>
        <dbReference type="Rhea" id="RHEA:10868"/>
        <dbReference type="ChEBI" id="CHEBI:17815"/>
        <dbReference type="ChEBI" id="CHEBI:57287"/>
        <dbReference type="ChEBI" id="CHEBI:58342"/>
        <dbReference type="ChEBI" id="CHEBI:64615"/>
        <dbReference type="EC" id="2.3.1.20"/>
    </reaction>
</comment>
<dbReference type="OrthoDB" id="9810950at2"/>
<dbReference type="GO" id="GO:0006071">
    <property type="term" value="P:glycerol metabolic process"/>
    <property type="evidence" value="ECO:0007669"/>
    <property type="project" value="UniProtKB-KW"/>
</dbReference>
<dbReference type="AlphaFoldDB" id="A0A6N7Z3H6"/>
<dbReference type="InterPro" id="IPR009721">
    <property type="entry name" value="O-acyltransferase_WSD1_C"/>
</dbReference>
<evidence type="ECO:0000256" key="5">
    <source>
        <dbReference type="ARBA" id="ARBA00022516"/>
    </source>
</evidence>
<dbReference type="PANTHER" id="PTHR31650">
    <property type="entry name" value="O-ACYLTRANSFERASE (WSD1-LIKE) FAMILY PROTEIN"/>
    <property type="match status" value="1"/>
</dbReference>
<evidence type="ECO:0000256" key="2">
    <source>
        <dbReference type="ARBA" id="ARBA00005189"/>
    </source>
</evidence>
<dbReference type="Pfam" id="PF03007">
    <property type="entry name" value="WS_DGAT_cat"/>
    <property type="match status" value="1"/>
</dbReference>
<dbReference type="RefSeq" id="WP_154756821.1">
    <property type="nucleotide sequence ID" value="NZ_WMBA01000013.1"/>
</dbReference>
<evidence type="ECO:0000256" key="11">
    <source>
        <dbReference type="RuleBase" id="RU361241"/>
    </source>
</evidence>
<evidence type="ECO:0000256" key="8">
    <source>
        <dbReference type="ARBA" id="ARBA00023098"/>
    </source>
</evidence>
<evidence type="ECO:0000256" key="3">
    <source>
        <dbReference type="ARBA" id="ARBA00009587"/>
    </source>
</evidence>
<comment type="caution">
    <text evidence="14">The sequence shown here is derived from an EMBL/GenBank/DDBJ whole genome shotgun (WGS) entry which is preliminary data.</text>
</comment>
<evidence type="ECO:0000259" key="12">
    <source>
        <dbReference type="Pfam" id="PF03007"/>
    </source>
</evidence>
<dbReference type="EC" id="2.3.1.20" evidence="4 11"/>
<comment type="similarity">
    <text evidence="3 11">Belongs to the long-chain O-acyltransferase family.</text>
</comment>
<keyword evidence="6 11" id="KW-0808">Transferase</keyword>
<organism evidence="14 15">
    <name type="scientific">Amycolatopsis pithecellobii</name>
    <dbReference type="NCBI Taxonomy" id="664692"/>
    <lineage>
        <taxon>Bacteria</taxon>
        <taxon>Bacillati</taxon>
        <taxon>Actinomycetota</taxon>
        <taxon>Actinomycetes</taxon>
        <taxon>Pseudonocardiales</taxon>
        <taxon>Pseudonocardiaceae</taxon>
        <taxon>Amycolatopsis</taxon>
    </lineage>
</organism>
<dbReference type="Proteomes" id="UP000440096">
    <property type="component" value="Unassembled WGS sequence"/>
</dbReference>
<dbReference type="GO" id="GO:0005886">
    <property type="term" value="C:plasma membrane"/>
    <property type="evidence" value="ECO:0007669"/>
    <property type="project" value="TreeGrafter"/>
</dbReference>
<evidence type="ECO:0000313" key="15">
    <source>
        <dbReference type="Proteomes" id="UP000440096"/>
    </source>
</evidence>
<sequence length="472" mass="50811">MERLSPLDAAFLEIEDEDPAAALAIGSIAVVRGPVPAHDELVAAFTALLPLVPRWRQKVRHVPFDLGPPVWVDATTFDPARHFHRLALPAPGDEDALCDLIALIMSERLDRSRPLWECWVVEGLEGGRWAIVSKVHHCMTDGVSGNRLHDVFFREHETAPPPGEPEPEPSAAQLLMRSLRGLVTGPLSELGLMAGGLLAPRKLARRAAEAVRGLGALAPALIPVTPSSLSGPIGRQRRYELAHVSLPEIVAIAKTFGVTVNDVVLAAMSGAFREVLLTRGEKPAPDTLRALVPVSVRAGAGATTMDNQISLMLPLLPVDLADPMRRLVAVHERVAELKGRKEAQAGLAVTTSAQHGPFAPIAWAVRAGAKLPQRSIVTVATNVPGPRHRLAVLSREIEELYPYVPIALRLRTGVAVLSYGERMSFGVTADLDSAPQAHLLADTIERDIAWLAEQVRLQAVKRNSVPSAVPDS</sequence>
<reference evidence="14 15" key="1">
    <citation type="submission" date="2019-11" db="EMBL/GenBank/DDBJ databases">
        <title>Draft genome of Amycolatopsis RM579.</title>
        <authorList>
            <person name="Duangmal K."/>
            <person name="Mingma R."/>
        </authorList>
    </citation>
    <scope>NUCLEOTIDE SEQUENCE [LARGE SCALE GENOMIC DNA]</scope>
    <source>
        <strain evidence="14 15">RM579</strain>
    </source>
</reference>
<evidence type="ECO:0000259" key="13">
    <source>
        <dbReference type="Pfam" id="PF06974"/>
    </source>
</evidence>
<evidence type="ECO:0000256" key="10">
    <source>
        <dbReference type="ARBA" id="ARBA00048109"/>
    </source>
</evidence>
<dbReference type="GO" id="GO:0001666">
    <property type="term" value="P:response to hypoxia"/>
    <property type="evidence" value="ECO:0007669"/>
    <property type="project" value="TreeGrafter"/>
</dbReference>
<accession>A0A6N7Z3H6</accession>
<dbReference type="InterPro" id="IPR004255">
    <property type="entry name" value="O-acyltransferase_WSD1_N"/>
</dbReference>
<feature type="domain" description="O-acyltransferase WSD1 C-terminal" evidence="13">
    <location>
        <begin position="307"/>
        <end position="448"/>
    </location>
</feature>
<dbReference type="GO" id="GO:0051701">
    <property type="term" value="P:biological process involved in interaction with host"/>
    <property type="evidence" value="ECO:0007669"/>
    <property type="project" value="TreeGrafter"/>
</dbReference>
<keyword evidence="5 11" id="KW-0444">Lipid biosynthesis</keyword>
<keyword evidence="8 11" id="KW-0443">Lipid metabolism</keyword>
<evidence type="ECO:0000256" key="9">
    <source>
        <dbReference type="ARBA" id="ARBA00023315"/>
    </source>
</evidence>
<comment type="pathway">
    <text evidence="2">Lipid metabolism.</text>
</comment>
<dbReference type="InterPro" id="IPR014292">
    <property type="entry name" value="Acyl_transf_WS/DGAT"/>
</dbReference>
<evidence type="ECO:0000256" key="7">
    <source>
        <dbReference type="ARBA" id="ARBA00022798"/>
    </source>
</evidence>
<proteinExistence type="inferred from homology"/>
<name>A0A6N7Z3H6_9PSEU</name>
<feature type="domain" description="O-acyltransferase WSD1-like N-terminal" evidence="12">
    <location>
        <begin position="4"/>
        <end position="264"/>
    </location>
</feature>
<gene>
    <name evidence="14" type="ORF">GKO32_11525</name>
</gene>
<dbReference type="PANTHER" id="PTHR31650:SF1">
    <property type="entry name" value="WAX ESTER SYNTHASE_DIACYLGLYCEROL ACYLTRANSFERASE 4-RELATED"/>
    <property type="match status" value="1"/>
</dbReference>
<dbReference type="GO" id="GO:0071731">
    <property type="term" value="P:response to nitric oxide"/>
    <property type="evidence" value="ECO:0007669"/>
    <property type="project" value="TreeGrafter"/>
</dbReference>
<dbReference type="SUPFAM" id="SSF52777">
    <property type="entry name" value="CoA-dependent acyltransferases"/>
    <property type="match status" value="1"/>
</dbReference>
<evidence type="ECO:0000256" key="6">
    <source>
        <dbReference type="ARBA" id="ARBA00022679"/>
    </source>
</evidence>
<evidence type="ECO:0000256" key="4">
    <source>
        <dbReference type="ARBA" id="ARBA00013244"/>
    </source>
</evidence>
<keyword evidence="9 11" id="KW-0012">Acyltransferase</keyword>